<sequence length="278" mass="29929">MTYKDILVHLTEDPRNVARTDAALDLARRFGAHLTALYTLPPPQQLYYMGEYIPAELFQRQIDDAKKKAAAARTAFEAAAAKQGVPSDWIESDRLPADAAAHFGRAFDLIVVGQPDPEPKDPLAVPPGVDVLPHELAIRAGRPILTIPYAGKAGTPGQRVMVAWNGSKEASRAVHDAMPFLTAAKQVVVFGVDPAKARGTPGAELARHLARHDVKVEAAHTVADDIEIGEALLSATADRGIDLLVMGAYGHARLREMVFGGVTETIMRSMTCPVLFSN</sequence>
<dbReference type="EMBL" id="JBHRYJ010000003">
    <property type="protein sequence ID" value="MFC3676804.1"/>
    <property type="molecule type" value="Genomic_DNA"/>
</dbReference>
<comment type="caution">
    <text evidence="3">The sequence shown here is derived from an EMBL/GenBank/DDBJ whole genome shotgun (WGS) entry which is preliminary data.</text>
</comment>
<gene>
    <name evidence="3" type="ORF">ACFOOQ_14700</name>
</gene>
<feature type="domain" description="UspA" evidence="2">
    <location>
        <begin position="158"/>
        <end position="275"/>
    </location>
</feature>
<evidence type="ECO:0000313" key="3">
    <source>
        <dbReference type="EMBL" id="MFC3676804.1"/>
    </source>
</evidence>
<protein>
    <submittedName>
        <fullName evidence="3">Universal stress protein</fullName>
    </submittedName>
</protein>
<evidence type="ECO:0000313" key="4">
    <source>
        <dbReference type="Proteomes" id="UP001595711"/>
    </source>
</evidence>
<accession>A0ABV7VHZ5</accession>
<dbReference type="InterPro" id="IPR006016">
    <property type="entry name" value="UspA"/>
</dbReference>
<keyword evidence="4" id="KW-1185">Reference proteome</keyword>
<reference evidence="4" key="1">
    <citation type="journal article" date="2019" name="Int. J. Syst. Evol. Microbiol.">
        <title>The Global Catalogue of Microorganisms (GCM) 10K type strain sequencing project: providing services to taxonomists for standard genome sequencing and annotation.</title>
        <authorList>
            <consortium name="The Broad Institute Genomics Platform"/>
            <consortium name="The Broad Institute Genome Sequencing Center for Infectious Disease"/>
            <person name="Wu L."/>
            <person name="Ma J."/>
        </authorList>
    </citation>
    <scope>NUCLEOTIDE SEQUENCE [LARGE SCALE GENOMIC DNA]</scope>
    <source>
        <strain evidence="4">KCTC 42182</strain>
    </source>
</reference>
<dbReference type="PANTHER" id="PTHR46268">
    <property type="entry name" value="STRESS RESPONSE PROTEIN NHAX"/>
    <property type="match status" value="1"/>
</dbReference>
<dbReference type="Pfam" id="PF00582">
    <property type="entry name" value="Usp"/>
    <property type="match status" value="1"/>
</dbReference>
<dbReference type="PRINTS" id="PR01438">
    <property type="entry name" value="UNVRSLSTRESS"/>
</dbReference>
<dbReference type="PANTHER" id="PTHR46268:SF15">
    <property type="entry name" value="UNIVERSAL STRESS PROTEIN HP_0031"/>
    <property type="match status" value="1"/>
</dbReference>
<evidence type="ECO:0000256" key="1">
    <source>
        <dbReference type="ARBA" id="ARBA00008791"/>
    </source>
</evidence>
<dbReference type="SUPFAM" id="SSF52402">
    <property type="entry name" value="Adenine nucleotide alpha hydrolases-like"/>
    <property type="match status" value="2"/>
</dbReference>
<name>A0ABV7VHZ5_9PROT</name>
<dbReference type="Proteomes" id="UP001595711">
    <property type="component" value="Unassembled WGS sequence"/>
</dbReference>
<comment type="similarity">
    <text evidence="1">Belongs to the universal stress protein A family.</text>
</comment>
<dbReference type="CDD" id="cd00293">
    <property type="entry name" value="USP-like"/>
    <property type="match status" value="1"/>
</dbReference>
<proteinExistence type="inferred from homology"/>
<organism evidence="3 4">
    <name type="scientific">Ferrovibrio xuzhouensis</name>
    <dbReference type="NCBI Taxonomy" id="1576914"/>
    <lineage>
        <taxon>Bacteria</taxon>
        <taxon>Pseudomonadati</taxon>
        <taxon>Pseudomonadota</taxon>
        <taxon>Alphaproteobacteria</taxon>
        <taxon>Rhodospirillales</taxon>
        <taxon>Rhodospirillaceae</taxon>
        <taxon>Ferrovibrio</taxon>
    </lineage>
</organism>
<dbReference type="RefSeq" id="WP_379727989.1">
    <property type="nucleotide sequence ID" value="NZ_JBHRYJ010000003.1"/>
</dbReference>
<dbReference type="InterPro" id="IPR006015">
    <property type="entry name" value="Universal_stress_UspA"/>
</dbReference>
<dbReference type="Gene3D" id="3.40.50.12370">
    <property type="match status" value="1"/>
</dbReference>
<evidence type="ECO:0000259" key="2">
    <source>
        <dbReference type="Pfam" id="PF00582"/>
    </source>
</evidence>